<dbReference type="Gene3D" id="1.25.40.10">
    <property type="entry name" value="Tetratricopeptide repeat domain"/>
    <property type="match status" value="1"/>
</dbReference>
<evidence type="ECO:0000313" key="2">
    <source>
        <dbReference type="Proteomes" id="UP000266841"/>
    </source>
</evidence>
<gene>
    <name evidence="1" type="ORF">THAOC_08026</name>
</gene>
<dbReference type="OrthoDB" id="442451at2759"/>
<feature type="non-terminal residue" evidence="1">
    <location>
        <position position="1"/>
    </location>
</feature>
<proteinExistence type="predicted"/>
<accession>K0TJ47</accession>
<sequence length="123" mass="13473">AAELGSVDALYHLSIEYESEVGAKEDKARSIQVYEKAAMQGCPLSRHELGCVEGQKGNYDRAAKHFLIAAKMGLKESVENIKSMFMAGVATKEQYADALKGCRDAVEEMKSHDRDEASALMKS</sequence>
<protein>
    <submittedName>
        <fullName evidence="1">Uncharacterized protein</fullName>
    </submittedName>
</protein>
<comment type="caution">
    <text evidence="1">The sequence shown here is derived from an EMBL/GenBank/DDBJ whole genome shotgun (WGS) entry which is preliminary data.</text>
</comment>
<dbReference type="AlphaFoldDB" id="K0TJ47"/>
<reference evidence="1 2" key="1">
    <citation type="journal article" date="2012" name="Genome Biol.">
        <title>Genome and low-iron response of an oceanic diatom adapted to chronic iron limitation.</title>
        <authorList>
            <person name="Lommer M."/>
            <person name="Specht M."/>
            <person name="Roy A.S."/>
            <person name="Kraemer L."/>
            <person name="Andreson R."/>
            <person name="Gutowska M.A."/>
            <person name="Wolf J."/>
            <person name="Bergner S.V."/>
            <person name="Schilhabel M.B."/>
            <person name="Klostermeier U.C."/>
            <person name="Beiko R.G."/>
            <person name="Rosenstiel P."/>
            <person name="Hippler M."/>
            <person name="Laroche J."/>
        </authorList>
    </citation>
    <scope>NUCLEOTIDE SEQUENCE [LARGE SCALE GENOMIC DNA]</scope>
    <source>
        <strain evidence="1 2">CCMP1005</strain>
    </source>
</reference>
<dbReference type="SUPFAM" id="SSF81901">
    <property type="entry name" value="HCP-like"/>
    <property type="match status" value="1"/>
</dbReference>
<keyword evidence="2" id="KW-1185">Reference proteome</keyword>
<name>K0TJ47_THAOC</name>
<evidence type="ECO:0000313" key="1">
    <source>
        <dbReference type="EMBL" id="EJK70602.1"/>
    </source>
</evidence>
<dbReference type="EMBL" id="AGNL01008325">
    <property type="protein sequence ID" value="EJK70602.1"/>
    <property type="molecule type" value="Genomic_DNA"/>
</dbReference>
<organism evidence="1 2">
    <name type="scientific">Thalassiosira oceanica</name>
    <name type="common">Marine diatom</name>
    <dbReference type="NCBI Taxonomy" id="159749"/>
    <lineage>
        <taxon>Eukaryota</taxon>
        <taxon>Sar</taxon>
        <taxon>Stramenopiles</taxon>
        <taxon>Ochrophyta</taxon>
        <taxon>Bacillariophyta</taxon>
        <taxon>Coscinodiscophyceae</taxon>
        <taxon>Thalassiosirophycidae</taxon>
        <taxon>Thalassiosirales</taxon>
        <taxon>Thalassiosiraceae</taxon>
        <taxon>Thalassiosira</taxon>
    </lineage>
</organism>
<dbReference type="Proteomes" id="UP000266841">
    <property type="component" value="Unassembled WGS sequence"/>
</dbReference>
<dbReference type="InterPro" id="IPR011990">
    <property type="entry name" value="TPR-like_helical_dom_sf"/>
</dbReference>